<keyword evidence="3" id="KW-1185">Reference proteome</keyword>
<dbReference type="EMBL" id="SJPW01000006">
    <property type="protein sequence ID" value="TWU48772.1"/>
    <property type="molecule type" value="Genomic_DNA"/>
</dbReference>
<evidence type="ECO:0000313" key="2">
    <source>
        <dbReference type="EMBL" id="TWU48772.1"/>
    </source>
</evidence>
<comment type="caution">
    <text evidence="2">The sequence shown here is derived from an EMBL/GenBank/DDBJ whole genome shotgun (WGS) entry which is preliminary data.</text>
</comment>
<feature type="region of interest" description="Disordered" evidence="1">
    <location>
        <begin position="1"/>
        <end position="36"/>
    </location>
</feature>
<proteinExistence type="predicted"/>
<reference evidence="2 3" key="1">
    <citation type="submission" date="2019-02" db="EMBL/GenBank/DDBJ databases">
        <title>Deep-cultivation of Planctomycetes and their phenomic and genomic characterization uncovers novel biology.</title>
        <authorList>
            <person name="Wiegand S."/>
            <person name="Jogler M."/>
            <person name="Boedeker C."/>
            <person name="Pinto D."/>
            <person name="Vollmers J."/>
            <person name="Rivas-Marin E."/>
            <person name="Kohn T."/>
            <person name="Peeters S.H."/>
            <person name="Heuer A."/>
            <person name="Rast P."/>
            <person name="Oberbeckmann S."/>
            <person name="Bunk B."/>
            <person name="Jeske O."/>
            <person name="Meyerdierks A."/>
            <person name="Storesund J.E."/>
            <person name="Kallscheuer N."/>
            <person name="Luecker S."/>
            <person name="Lage O.M."/>
            <person name="Pohl T."/>
            <person name="Merkel B.J."/>
            <person name="Hornburger P."/>
            <person name="Mueller R.-W."/>
            <person name="Bruemmer F."/>
            <person name="Labrenz M."/>
            <person name="Spormann A.M."/>
            <person name="Op Den Camp H."/>
            <person name="Overmann J."/>
            <person name="Amann R."/>
            <person name="Jetten M.S.M."/>
            <person name="Mascher T."/>
            <person name="Medema M.H."/>
            <person name="Devos D.P."/>
            <person name="Kaster A.-K."/>
            <person name="Ovreas L."/>
            <person name="Rohde M."/>
            <person name="Galperin M.Y."/>
            <person name="Jogler C."/>
        </authorList>
    </citation>
    <scope>NUCLEOTIDE SEQUENCE [LARGE SCALE GENOMIC DNA]</scope>
    <source>
        <strain evidence="2 3">Poly51</strain>
    </source>
</reference>
<name>A0A5C6EIA2_9BACT</name>
<dbReference type="AlphaFoldDB" id="A0A5C6EIA2"/>
<gene>
    <name evidence="2" type="ORF">Poly51_46750</name>
</gene>
<sequence>MRGPSRRKDEAGKGETYARNEKSGARGNGGSRRPNAGVCNGGVIVAKWGQRLATLQRRATPVTRVPVRDALGSRSERCGWTRSVHNLPPDSPLRSRFRRKRNGNLGLLVRTGQETWFASSKRLRSYKLFRGQLFSQSPTRPIGTRRFGFKASQGSKFFQIKASRIRRGREWIEPPSYA</sequence>
<accession>A0A5C6EIA2</accession>
<dbReference type="Proteomes" id="UP000318288">
    <property type="component" value="Unassembled WGS sequence"/>
</dbReference>
<organism evidence="2 3">
    <name type="scientific">Rubripirellula tenax</name>
    <dbReference type="NCBI Taxonomy" id="2528015"/>
    <lineage>
        <taxon>Bacteria</taxon>
        <taxon>Pseudomonadati</taxon>
        <taxon>Planctomycetota</taxon>
        <taxon>Planctomycetia</taxon>
        <taxon>Pirellulales</taxon>
        <taxon>Pirellulaceae</taxon>
        <taxon>Rubripirellula</taxon>
    </lineage>
</organism>
<protein>
    <submittedName>
        <fullName evidence="2">Uncharacterized protein</fullName>
    </submittedName>
</protein>
<evidence type="ECO:0000313" key="3">
    <source>
        <dbReference type="Proteomes" id="UP000318288"/>
    </source>
</evidence>
<evidence type="ECO:0000256" key="1">
    <source>
        <dbReference type="SAM" id="MobiDB-lite"/>
    </source>
</evidence>
<feature type="compositionally biased region" description="Basic and acidic residues" evidence="1">
    <location>
        <begin position="1"/>
        <end position="24"/>
    </location>
</feature>